<feature type="transmembrane region" description="Helical" evidence="1">
    <location>
        <begin position="203"/>
        <end position="222"/>
    </location>
</feature>
<evidence type="ECO:0000259" key="2">
    <source>
        <dbReference type="Pfam" id="PF13194"/>
    </source>
</evidence>
<protein>
    <submittedName>
        <fullName evidence="3">DUF4010 domain-containing protein</fullName>
    </submittedName>
</protein>
<keyword evidence="1" id="KW-0472">Membrane</keyword>
<keyword evidence="4" id="KW-1185">Reference proteome</keyword>
<dbReference type="KEGG" id="smax:FJR03_05475"/>
<feature type="transmembrane region" description="Helical" evidence="1">
    <location>
        <begin position="263"/>
        <end position="284"/>
    </location>
</feature>
<dbReference type="AlphaFoldDB" id="A0A7M1AXW1"/>
<dbReference type="PANTHER" id="PTHR39084:SF1">
    <property type="entry name" value="DUF4010 DOMAIN-CONTAINING PROTEIN"/>
    <property type="match status" value="1"/>
</dbReference>
<evidence type="ECO:0000313" key="4">
    <source>
        <dbReference type="Proteomes" id="UP000593910"/>
    </source>
</evidence>
<keyword evidence="1" id="KW-0812">Transmembrane</keyword>
<feature type="transmembrane region" description="Helical" evidence="1">
    <location>
        <begin position="333"/>
        <end position="355"/>
    </location>
</feature>
<feature type="transmembrane region" description="Helical" evidence="1">
    <location>
        <begin position="6"/>
        <end position="27"/>
    </location>
</feature>
<evidence type="ECO:0000256" key="1">
    <source>
        <dbReference type="SAM" id="Phobius"/>
    </source>
</evidence>
<accession>A0A7M1AXW1</accession>
<feature type="transmembrane region" description="Helical" evidence="1">
    <location>
        <begin position="234"/>
        <end position="257"/>
    </location>
</feature>
<feature type="domain" description="DUF4010" evidence="2">
    <location>
        <begin position="181"/>
        <end position="388"/>
    </location>
</feature>
<feature type="transmembrane region" description="Helical" evidence="1">
    <location>
        <begin position="92"/>
        <end position="125"/>
    </location>
</feature>
<feature type="transmembrane region" description="Helical" evidence="1">
    <location>
        <begin position="39"/>
        <end position="56"/>
    </location>
</feature>
<proteinExistence type="predicted"/>
<dbReference type="RefSeq" id="WP_193114641.1">
    <property type="nucleotide sequence ID" value="NZ_CP041165.1"/>
</dbReference>
<evidence type="ECO:0000313" key="3">
    <source>
        <dbReference type="EMBL" id="QOP41222.1"/>
    </source>
</evidence>
<dbReference type="PANTHER" id="PTHR39084">
    <property type="entry name" value="MEMBRANE PROTEIN-RELATED"/>
    <property type="match status" value="1"/>
</dbReference>
<dbReference type="Proteomes" id="UP000593910">
    <property type="component" value="Chromosome"/>
</dbReference>
<name>A0A7M1AXW1_9BACT</name>
<feature type="transmembrane region" description="Helical" evidence="1">
    <location>
        <begin position="304"/>
        <end position="327"/>
    </location>
</feature>
<sequence length="415" mass="46186">MLENLLHAPWVELIVVVIAGFLIGLEIKAHRIHTESHREIGSVRTFAFISLIGYIFAKMNLYLYMVGYVAILTHLSLFYFFKLKSNRSGMILFLLSTLVYSFGIVVVNFNIWFLLIIFVAVVFISNLDKNLQHFYTIFDEREIETFAKLLLLSGVILPLLPQEQISEIIPISYFKVWLAVVIVSLFSYVGYVLKKYIFNDKGYLVTGILGGIYSSTATTLVLAKKASSNATPYLFASSIVVATTLMYLRLLGIAFAFNTEVAYKLLIPFIILTIISGIIVLVLYNKSKYEKADTLGENEDKNPLELGTAFLFAFLFIVMAILTHFVLNQYGDLGLNILSFIVGFTDIDPFVLSLLSSKFGVSIESVATAILIATGSNNILKALYAYIFSKNKAGMLSGAFLLVLGILTITAGFIA</sequence>
<feature type="transmembrane region" description="Helical" evidence="1">
    <location>
        <begin position="393"/>
        <end position="414"/>
    </location>
</feature>
<dbReference type="InterPro" id="IPR025105">
    <property type="entry name" value="DUF4010"/>
</dbReference>
<dbReference type="Pfam" id="PF13194">
    <property type="entry name" value="DUF4010"/>
    <property type="match status" value="1"/>
</dbReference>
<feature type="transmembrane region" description="Helical" evidence="1">
    <location>
        <begin position="62"/>
        <end position="80"/>
    </location>
</feature>
<feature type="transmembrane region" description="Helical" evidence="1">
    <location>
        <begin position="367"/>
        <end position="387"/>
    </location>
</feature>
<gene>
    <name evidence="3" type="ORF">FJR03_05475</name>
</gene>
<dbReference type="EMBL" id="CP041165">
    <property type="protein sequence ID" value="QOP41222.1"/>
    <property type="molecule type" value="Genomic_DNA"/>
</dbReference>
<organism evidence="3 4">
    <name type="scientific">Sulfurimonas marina</name>
    <dbReference type="NCBI Taxonomy" id="2590551"/>
    <lineage>
        <taxon>Bacteria</taxon>
        <taxon>Pseudomonadati</taxon>
        <taxon>Campylobacterota</taxon>
        <taxon>Epsilonproteobacteria</taxon>
        <taxon>Campylobacterales</taxon>
        <taxon>Sulfurimonadaceae</taxon>
        <taxon>Sulfurimonas</taxon>
    </lineage>
</organism>
<reference evidence="3 4" key="1">
    <citation type="submission" date="2019-06" db="EMBL/GenBank/DDBJ databases">
        <title>Sulfurimonas gotlandica sp. nov., a chemoautotrophic and psychrotolerant epsilonproteobacterium isolated from a pelagic redoxcline, and an emended description of the genus Sulfurimonas.</title>
        <authorList>
            <person name="Wang S."/>
            <person name="Jiang L."/>
            <person name="Shao Z."/>
        </authorList>
    </citation>
    <scope>NUCLEOTIDE SEQUENCE [LARGE SCALE GENOMIC DNA]</scope>
    <source>
        <strain evidence="3 4">B2</strain>
    </source>
</reference>
<keyword evidence="1" id="KW-1133">Transmembrane helix</keyword>
<feature type="transmembrane region" description="Helical" evidence="1">
    <location>
        <begin position="173"/>
        <end position="191"/>
    </location>
</feature>